<evidence type="ECO:0000256" key="7">
    <source>
        <dbReference type="ARBA" id="ARBA00022692"/>
    </source>
</evidence>
<evidence type="ECO:0000256" key="2">
    <source>
        <dbReference type="ARBA" id="ARBA00004651"/>
    </source>
</evidence>
<dbReference type="PATRIC" id="fig|1300341.3.peg.1477"/>
<evidence type="ECO:0000256" key="10">
    <source>
        <dbReference type="SAM" id="Phobius"/>
    </source>
</evidence>
<evidence type="ECO:0000313" key="11">
    <source>
        <dbReference type="EMBL" id="KPM32853.1"/>
    </source>
</evidence>
<evidence type="ECO:0000256" key="1">
    <source>
        <dbReference type="ARBA" id="ARBA00002672"/>
    </source>
</evidence>
<feature type="transmembrane region" description="Helical" evidence="10">
    <location>
        <begin position="102"/>
        <end position="120"/>
    </location>
</feature>
<dbReference type="GO" id="GO:0005886">
    <property type="term" value="C:plasma membrane"/>
    <property type="evidence" value="ECO:0007669"/>
    <property type="project" value="UniProtKB-SubCell"/>
</dbReference>
<dbReference type="AlphaFoldDB" id="A0A0P7B1D7"/>
<keyword evidence="7 10" id="KW-0812">Transmembrane</keyword>
<feature type="transmembrane region" description="Helical" evidence="10">
    <location>
        <begin position="166"/>
        <end position="186"/>
    </location>
</feature>
<accession>A0A0P7B1D7</accession>
<dbReference type="EMBL" id="LDJX01000002">
    <property type="protein sequence ID" value="KPM32853.1"/>
    <property type="molecule type" value="Genomic_DNA"/>
</dbReference>
<organism evidence="11 12">
    <name type="scientific">Croceitalea dokdonensis DOKDO 023</name>
    <dbReference type="NCBI Taxonomy" id="1300341"/>
    <lineage>
        <taxon>Bacteria</taxon>
        <taxon>Pseudomonadati</taxon>
        <taxon>Bacteroidota</taxon>
        <taxon>Flavobacteriia</taxon>
        <taxon>Flavobacteriales</taxon>
        <taxon>Flavobacteriaceae</taxon>
        <taxon>Croceitalea</taxon>
    </lineage>
</organism>
<evidence type="ECO:0000256" key="6">
    <source>
        <dbReference type="ARBA" id="ARBA00022475"/>
    </source>
</evidence>
<keyword evidence="5" id="KW-0813">Transport</keyword>
<evidence type="ECO:0000256" key="5">
    <source>
        <dbReference type="ARBA" id="ARBA00022448"/>
    </source>
</evidence>
<dbReference type="STRING" id="1300341.I595_1280"/>
<protein>
    <recommendedName>
        <fullName evidence="4">Nicotinamide riboside transporter PnuC</fullName>
    </recommendedName>
</protein>
<feature type="transmembrane region" description="Helical" evidence="10">
    <location>
        <begin position="77"/>
        <end position="96"/>
    </location>
</feature>
<keyword evidence="8 10" id="KW-1133">Transmembrane helix</keyword>
<dbReference type="Pfam" id="PF04973">
    <property type="entry name" value="NMN_transporter"/>
    <property type="match status" value="1"/>
</dbReference>
<feature type="transmembrane region" description="Helical" evidence="10">
    <location>
        <begin position="141"/>
        <end position="160"/>
    </location>
</feature>
<proteinExistence type="inferred from homology"/>
<dbReference type="NCBIfam" id="TIGR01528">
    <property type="entry name" value="NMN_trans_PnuC"/>
    <property type="match status" value="1"/>
</dbReference>
<feature type="transmembrane region" description="Helical" evidence="10">
    <location>
        <begin position="52"/>
        <end position="70"/>
    </location>
</feature>
<keyword evidence="6" id="KW-1003">Cell membrane</keyword>
<feature type="transmembrane region" description="Helical" evidence="10">
    <location>
        <begin position="216"/>
        <end position="233"/>
    </location>
</feature>
<sequence length="246" mass="28597">MGMSLIFDRMIALIDALSFVVQLNTEHAFHTLWSYTDVGHWLFSQYDGVPTHLIALETIAVFFGFLSVWFSKRENILVYPTGIISTAIFVYILWVYGLLGDMLINAYYFMMSIYGWYFWTRKVDANHFIPITKMDATENKRAVLLFLASMALVVAVYLGFGKFNSWTSYIDTFTTAIFFVGMWLMAKKKLENWVFWIIGDIISVPLYLYKGLVFSSVQYVLFTVIAFYGYQAWKKNLDKSPQTLLK</sequence>
<reference evidence="11 12" key="1">
    <citation type="submission" date="2015-09" db="EMBL/GenBank/DDBJ databases">
        <title>Genome sequence of the marine flavobacterium Croceitalea dokdonensis DOKDO 023 that contains proton- and sodium-pumping rhodopsins.</title>
        <authorList>
            <person name="Kwon S.-K."/>
            <person name="Lee H.K."/>
            <person name="Kwak M.-J."/>
            <person name="Kim J.F."/>
        </authorList>
    </citation>
    <scope>NUCLEOTIDE SEQUENCE [LARGE SCALE GENOMIC DNA]</scope>
    <source>
        <strain evidence="11 12">DOKDO 023</strain>
    </source>
</reference>
<comment type="caution">
    <text evidence="11">The sequence shown here is derived from an EMBL/GenBank/DDBJ whole genome shotgun (WGS) entry which is preliminary data.</text>
</comment>
<dbReference type="InterPro" id="IPR006419">
    <property type="entry name" value="NMN_transpt_PnuC"/>
</dbReference>
<evidence type="ECO:0000256" key="3">
    <source>
        <dbReference type="ARBA" id="ARBA00006669"/>
    </source>
</evidence>
<evidence type="ECO:0000313" key="12">
    <source>
        <dbReference type="Proteomes" id="UP000050280"/>
    </source>
</evidence>
<gene>
    <name evidence="11" type="ORF">I595_1280</name>
</gene>
<dbReference type="PANTHER" id="PTHR36122:SF2">
    <property type="entry name" value="NICOTINAMIDE RIBOSIDE TRANSPORTER PNUC"/>
    <property type="match status" value="1"/>
</dbReference>
<comment type="similarity">
    <text evidence="3">Belongs to the nicotinamide ribonucleoside (NR) uptake permease (TC 4.B.1) family.</text>
</comment>
<dbReference type="Proteomes" id="UP000050280">
    <property type="component" value="Unassembled WGS sequence"/>
</dbReference>
<evidence type="ECO:0000256" key="4">
    <source>
        <dbReference type="ARBA" id="ARBA00017522"/>
    </source>
</evidence>
<evidence type="ECO:0000256" key="8">
    <source>
        <dbReference type="ARBA" id="ARBA00022989"/>
    </source>
</evidence>
<keyword evidence="12" id="KW-1185">Reference proteome</keyword>
<comment type="function">
    <text evidence="1">Required for nicotinamide riboside transport across the inner membrane.</text>
</comment>
<comment type="subcellular location">
    <subcellularLocation>
        <location evidence="2">Cell membrane</location>
        <topology evidence="2">Multi-pass membrane protein</topology>
    </subcellularLocation>
</comment>
<keyword evidence="9 10" id="KW-0472">Membrane</keyword>
<evidence type="ECO:0000256" key="9">
    <source>
        <dbReference type="ARBA" id="ARBA00023136"/>
    </source>
</evidence>
<name>A0A0P7B1D7_9FLAO</name>
<dbReference type="PANTHER" id="PTHR36122">
    <property type="entry name" value="NICOTINAMIDE RIBOSIDE TRANSPORTER PNUC"/>
    <property type="match status" value="1"/>
</dbReference>
<dbReference type="GO" id="GO:0034257">
    <property type="term" value="F:nicotinamide riboside transmembrane transporter activity"/>
    <property type="evidence" value="ECO:0007669"/>
    <property type="project" value="InterPro"/>
</dbReference>